<organism evidence="6 7">
    <name type="scientific">Variovorax ginsengisoli</name>
    <dbReference type="NCBI Taxonomy" id="363844"/>
    <lineage>
        <taxon>Bacteria</taxon>
        <taxon>Pseudomonadati</taxon>
        <taxon>Pseudomonadota</taxon>
        <taxon>Betaproteobacteria</taxon>
        <taxon>Burkholderiales</taxon>
        <taxon>Comamonadaceae</taxon>
        <taxon>Variovorax</taxon>
    </lineage>
</organism>
<evidence type="ECO:0000256" key="1">
    <source>
        <dbReference type="ARBA" id="ARBA00022829"/>
    </source>
</evidence>
<dbReference type="InterPro" id="IPR050090">
    <property type="entry name" value="Tyrosine_recombinase_XerCD"/>
</dbReference>
<dbReference type="SUPFAM" id="SSF56349">
    <property type="entry name" value="DNA breaking-rejoining enzymes"/>
    <property type="match status" value="1"/>
</dbReference>
<keyword evidence="1" id="KW-0159">Chromosome partition</keyword>
<dbReference type="Proteomes" id="UP001169027">
    <property type="component" value="Unassembled WGS sequence"/>
</dbReference>
<evidence type="ECO:0000256" key="4">
    <source>
        <dbReference type="ARBA" id="ARBA00023172"/>
    </source>
</evidence>
<keyword evidence="2" id="KW-0229">DNA integration</keyword>
<keyword evidence="3" id="KW-0238">DNA-binding</keyword>
<keyword evidence="4" id="KW-0233">DNA recombination</keyword>
<reference evidence="6" key="1">
    <citation type="submission" date="2023-06" db="EMBL/GenBank/DDBJ databases">
        <authorList>
            <person name="Jiang Y."/>
            <person name="Liu Q."/>
        </authorList>
    </citation>
    <scope>NUCLEOTIDE SEQUENCE</scope>
    <source>
        <strain evidence="6">CGMCC 1.12090</strain>
    </source>
</reference>
<dbReference type="Gene3D" id="1.10.443.10">
    <property type="entry name" value="Intergrase catalytic core"/>
    <property type="match status" value="1"/>
</dbReference>
<dbReference type="InterPro" id="IPR002104">
    <property type="entry name" value="Integrase_catalytic"/>
</dbReference>
<keyword evidence="7" id="KW-1185">Reference proteome</keyword>
<proteinExistence type="predicted"/>
<feature type="domain" description="Tyr recombinase" evidence="5">
    <location>
        <begin position="224"/>
        <end position="420"/>
    </location>
</feature>
<comment type="caution">
    <text evidence="6">The sequence shown here is derived from an EMBL/GenBank/DDBJ whole genome shotgun (WGS) entry which is preliminary data.</text>
</comment>
<dbReference type="SUPFAM" id="SSF47823">
    <property type="entry name" value="lambda integrase-like, N-terminal domain"/>
    <property type="match status" value="1"/>
</dbReference>
<dbReference type="Gene3D" id="1.10.150.130">
    <property type="match status" value="1"/>
</dbReference>
<dbReference type="CDD" id="cd00799">
    <property type="entry name" value="INT_Cre_C"/>
    <property type="match status" value="1"/>
</dbReference>
<evidence type="ECO:0000256" key="2">
    <source>
        <dbReference type="ARBA" id="ARBA00022908"/>
    </source>
</evidence>
<dbReference type="Pfam" id="PF00589">
    <property type="entry name" value="Phage_integrase"/>
    <property type="match status" value="1"/>
</dbReference>
<name>A0ABT8S7F4_9BURK</name>
<dbReference type="RefSeq" id="WP_301812603.1">
    <property type="nucleotide sequence ID" value="NZ_JAUJZH010000016.1"/>
</dbReference>
<dbReference type="PANTHER" id="PTHR30349">
    <property type="entry name" value="PHAGE INTEGRASE-RELATED"/>
    <property type="match status" value="1"/>
</dbReference>
<protein>
    <submittedName>
        <fullName evidence="6">Site-specific integrase</fullName>
    </submittedName>
</protein>
<dbReference type="InterPro" id="IPR010998">
    <property type="entry name" value="Integrase_recombinase_N"/>
</dbReference>
<dbReference type="PROSITE" id="PS51898">
    <property type="entry name" value="TYR_RECOMBINASE"/>
    <property type="match status" value="1"/>
</dbReference>
<accession>A0ABT8S7F4</accession>
<evidence type="ECO:0000313" key="6">
    <source>
        <dbReference type="EMBL" id="MDO1534841.1"/>
    </source>
</evidence>
<dbReference type="EMBL" id="JAUKVY010000016">
    <property type="protein sequence ID" value="MDO1534841.1"/>
    <property type="molecule type" value="Genomic_DNA"/>
</dbReference>
<sequence>MASRRRVDHPQPLASSALSLALDAPPAAAQTPAVPVHLHAAQPGSTVGSAVDPRALAALRPLNIPTLAPEALSSLTEASVRELLQQGQSSNTQASYAAAMRYWGAWFAARYGHALDFPVPVPAVLQFIVDHAERVDVDDEQRDLPCRPARLLHDLPDAIDELLVATRFKGKRGPLALNTLAHRLSVLSKAHQLRNLDNPCADVGVREVLRTVRVGYARRQVRPRQQAALTRDLLEPLLNTCDMSPCGVRDRALILFAWASGGRRRSEVSSATLENLTDHGARGYVYLLTYSKSNQEGRVDDSTQKPVVGRAADALRSWLQLSGSQRGPIFRRILKSGQILDEPLAPRAVRKIVMARAKLAGLEGRFSAHSLRSGFVTEAGRRQMPPEEAMKMTGHRNFEVFMGYYRAGDLLNSKTARMLD</sequence>
<dbReference type="InterPro" id="IPR011010">
    <property type="entry name" value="DNA_brk_join_enz"/>
</dbReference>
<evidence type="ECO:0000259" key="5">
    <source>
        <dbReference type="PROSITE" id="PS51898"/>
    </source>
</evidence>
<evidence type="ECO:0000256" key="3">
    <source>
        <dbReference type="ARBA" id="ARBA00023125"/>
    </source>
</evidence>
<gene>
    <name evidence="6" type="ORF">Q2T77_21340</name>
</gene>
<evidence type="ECO:0000313" key="7">
    <source>
        <dbReference type="Proteomes" id="UP001169027"/>
    </source>
</evidence>
<dbReference type="PANTHER" id="PTHR30349:SF81">
    <property type="entry name" value="TYROSINE RECOMBINASE XERC"/>
    <property type="match status" value="1"/>
</dbReference>
<dbReference type="InterPro" id="IPR013762">
    <property type="entry name" value="Integrase-like_cat_sf"/>
</dbReference>